<gene>
    <name evidence="1" type="ORF">BK123_07710</name>
</gene>
<accession>A0A1R1B7C4</accession>
<name>A0A1R1B7C4_PAELA</name>
<proteinExistence type="predicted"/>
<comment type="caution">
    <text evidence="1">The sequence shown here is derived from an EMBL/GenBank/DDBJ whole genome shotgun (WGS) entry which is preliminary data.</text>
</comment>
<dbReference type="EMBL" id="MRTF01000002">
    <property type="protein sequence ID" value="OME95366.1"/>
    <property type="molecule type" value="Genomic_DNA"/>
</dbReference>
<dbReference type="OrthoDB" id="2598305at2"/>
<dbReference type="Proteomes" id="UP000187074">
    <property type="component" value="Unassembled WGS sequence"/>
</dbReference>
<organism evidence="1 2">
    <name type="scientific">Paenibacillus lautus</name>
    <name type="common">Bacillus lautus</name>
    <dbReference type="NCBI Taxonomy" id="1401"/>
    <lineage>
        <taxon>Bacteria</taxon>
        <taxon>Bacillati</taxon>
        <taxon>Bacillota</taxon>
        <taxon>Bacilli</taxon>
        <taxon>Bacillales</taxon>
        <taxon>Paenibacillaceae</taxon>
        <taxon>Paenibacillus</taxon>
    </lineage>
</organism>
<reference evidence="1 2" key="1">
    <citation type="submission" date="2016-11" db="EMBL/GenBank/DDBJ databases">
        <title>Paenibacillus species isolates.</title>
        <authorList>
            <person name="Beno S.M."/>
        </authorList>
    </citation>
    <scope>NUCLEOTIDE SEQUENCE [LARGE SCALE GENOMIC DNA]</scope>
    <source>
        <strain evidence="1 2">FSL F4-0100</strain>
    </source>
</reference>
<evidence type="ECO:0000313" key="2">
    <source>
        <dbReference type="Proteomes" id="UP000187074"/>
    </source>
</evidence>
<protein>
    <submittedName>
        <fullName evidence="1">Uncharacterized protein</fullName>
    </submittedName>
</protein>
<sequence>MRLAKRFIMFIDSEPILSDFISKSHTIDFDMERLIREREYDKFDIPIEVNEEISFIYQLLSYSISHFERYDTIARHYAFYKGAKISDCIREFNREVVKLLVNHISDYLGEKAIELGIDERPNAKILVQGNVGQLNFSETGNVTASQVNNNGGNEDLLKIAESLLHLLHETPTSNEIAKEDAIDFVQQAKEEMESGKQPKPSLIRRIKDALTNIRGTVEETSLLTTHIDKFIQLISNF</sequence>
<evidence type="ECO:0000313" key="1">
    <source>
        <dbReference type="EMBL" id="OME95366.1"/>
    </source>
</evidence>
<dbReference type="STRING" id="1401.BK123_07710"/>
<dbReference type="AlphaFoldDB" id="A0A1R1B7C4"/>